<accession>Q3A064</accession>
<keyword evidence="4" id="KW-1185">Reference proteome</keyword>
<evidence type="ECO:0008006" key="5">
    <source>
        <dbReference type="Google" id="ProtNLM"/>
    </source>
</evidence>
<feature type="coiled-coil region" evidence="1">
    <location>
        <begin position="236"/>
        <end position="284"/>
    </location>
</feature>
<dbReference type="AlphaFoldDB" id="Q3A064"/>
<dbReference type="KEGG" id="pca:Pcar_3008"/>
<keyword evidence="2" id="KW-0732">Signal</keyword>
<proteinExistence type="predicted"/>
<reference evidence="4" key="1">
    <citation type="submission" date="2005-10" db="EMBL/GenBank/DDBJ databases">
        <title>Complete sequence of Pelobacter carbinolicus DSM 2380.</title>
        <authorList>
            <person name="Copeland A."/>
            <person name="Lucas S."/>
            <person name="Lapidus A."/>
            <person name="Barry K."/>
            <person name="Detter J.C."/>
            <person name="Glavina T."/>
            <person name="Hammon N."/>
            <person name="Israni S."/>
            <person name="Pitluck S."/>
            <person name="Chertkov O."/>
            <person name="Schmutz J."/>
            <person name="Larimer F."/>
            <person name="Land M."/>
            <person name="Kyrpides N."/>
            <person name="Ivanova N."/>
            <person name="Richardson P."/>
        </authorList>
    </citation>
    <scope>NUCLEOTIDE SEQUENCE [LARGE SCALE GENOMIC DNA]</scope>
    <source>
        <strain evidence="4">DSM 2380 / NBRC 103641 / GraBd1</strain>
    </source>
</reference>
<protein>
    <recommendedName>
        <fullName evidence="5">SHOCT domain-containing protein</fullName>
    </recommendedName>
</protein>
<dbReference type="eggNOG" id="ENOG50313R4">
    <property type="taxonomic scope" value="Bacteria"/>
</dbReference>
<dbReference type="EMBL" id="CP000142">
    <property type="protein sequence ID" value="ABA90243.2"/>
    <property type="molecule type" value="Genomic_DNA"/>
</dbReference>
<evidence type="ECO:0000256" key="1">
    <source>
        <dbReference type="SAM" id="Coils"/>
    </source>
</evidence>
<name>Q3A064_SYNC1</name>
<gene>
    <name evidence="3" type="ordered locus">Pcar_3008</name>
</gene>
<organism evidence="3 4">
    <name type="scientific">Syntrophotalea carbinolica (strain DSM 2380 / NBRC 103641 / GraBd1)</name>
    <name type="common">Pelobacter carbinolicus</name>
    <dbReference type="NCBI Taxonomy" id="338963"/>
    <lineage>
        <taxon>Bacteria</taxon>
        <taxon>Pseudomonadati</taxon>
        <taxon>Thermodesulfobacteriota</taxon>
        <taxon>Desulfuromonadia</taxon>
        <taxon>Desulfuromonadales</taxon>
        <taxon>Syntrophotaleaceae</taxon>
        <taxon>Syntrophotalea</taxon>
    </lineage>
</organism>
<keyword evidence="1" id="KW-0175">Coiled coil</keyword>
<dbReference type="HOGENOM" id="CLU_075062_0_0_7"/>
<feature type="chain" id="PRO_5004223552" description="SHOCT domain-containing protein" evidence="2">
    <location>
        <begin position="37"/>
        <end position="335"/>
    </location>
</feature>
<dbReference type="Proteomes" id="UP000002534">
    <property type="component" value="Chromosome"/>
</dbReference>
<sequence>MQKNAISRRIAAVRVKPLAALVLTLAIMLASVTVPDAEAGNQVRLWKHRDQYVRLESQDRGAQPSGPNDHPVTLAPERIREMLGSLDVRYPKRDKIEPLFTSSELNTLQDAVSKGLAKATAGQDVTFAIVGIHRGLMSFSHDRSVTTGRIFFSKGKLNLILGRLHEEYNEEEDRRMHPFVPGRRKYKAPRSWETEKPYEIVKQGGVALKKQGDIERYDWLMLDPDPKLWKAIRAEKKAAKETAKAAFQEASQVRQKSAEVSAEQERLRAELESLKKDMQAIKQAPAVVPAATQASRPEAGDSVKVRLRRLKDLRDEELITEDEYRAKRQEILDSL</sequence>
<feature type="signal peptide" evidence="2">
    <location>
        <begin position="1"/>
        <end position="36"/>
    </location>
</feature>
<evidence type="ECO:0000313" key="3">
    <source>
        <dbReference type="EMBL" id="ABA90243.2"/>
    </source>
</evidence>
<evidence type="ECO:0000256" key="2">
    <source>
        <dbReference type="SAM" id="SignalP"/>
    </source>
</evidence>
<reference evidence="3 4" key="2">
    <citation type="journal article" date="2012" name="BMC Genomics">
        <title>The genome of Pelobacter carbinolicus reveals surprising metabolic capabilities and physiological features.</title>
        <authorList>
            <person name="Aklujkar M."/>
            <person name="Haveman S.A."/>
            <person name="Didonato R.Jr."/>
            <person name="Chertkov O."/>
            <person name="Han C.S."/>
            <person name="Land M.L."/>
            <person name="Brown P."/>
            <person name="Lovley D.R."/>
        </authorList>
    </citation>
    <scope>NUCLEOTIDE SEQUENCE [LARGE SCALE GENOMIC DNA]</scope>
    <source>
        <strain evidence="4">DSM 2380 / NBRC 103641 / GraBd1</strain>
    </source>
</reference>
<evidence type="ECO:0000313" key="4">
    <source>
        <dbReference type="Proteomes" id="UP000002534"/>
    </source>
</evidence>